<dbReference type="PANTHER" id="PTHR34819:SF3">
    <property type="entry name" value="CELL SURFACE PROTEIN"/>
    <property type="match status" value="1"/>
</dbReference>
<comment type="caution">
    <text evidence="5">The sequence shown here is derived from an EMBL/GenBank/DDBJ whole genome shotgun (WGS) entry which is preliminary data.</text>
</comment>
<evidence type="ECO:0000256" key="3">
    <source>
        <dbReference type="SAM" id="SignalP"/>
    </source>
</evidence>
<organism evidence="5 6">
    <name type="scientific">Sanguibacter inulinus</name>
    <dbReference type="NCBI Taxonomy" id="60922"/>
    <lineage>
        <taxon>Bacteria</taxon>
        <taxon>Bacillati</taxon>
        <taxon>Actinomycetota</taxon>
        <taxon>Actinomycetes</taxon>
        <taxon>Micrococcales</taxon>
        <taxon>Sanguibacteraceae</taxon>
        <taxon>Sanguibacter</taxon>
    </lineage>
</organism>
<keyword evidence="2" id="KW-0812">Transmembrane</keyword>
<feature type="domain" description="DUF7507" evidence="4">
    <location>
        <begin position="1172"/>
        <end position="1268"/>
    </location>
</feature>
<dbReference type="InterPro" id="IPR051172">
    <property type="entry name" value="Chlamydia_OmcB"/>
</dbReference>
<name>A0A853EN94_9MICO</name>
<feature type="domain" description="DUF7507" evidence="4">
    <location>
        <begin position="700"/>
        <end position="795"/>
    </location>
</feature>
<dbReference type="Proteomes" id="UP000561011">
    <property type="component" value="Unassembled WGS sequence"/>
</dbReference>
<keyword evidence="2" id="KW-0472">Membrane</keyword>
<proteinExistence type="predicted"/>
<feature type="domain" description="DUF7507" evidence="4">
    <location>
        <begin position="1290"/>
        <end position="1386"/>
    </location>
</feature>
<keyword evidence="2" id="KW-1133">Transmembrane helix</keyword>
<keyword evidence="6" id="KW-1185">Reference proteome</keyword>
<feature type="region of interest" description="Disordered" evidence="1">
    <location>
        <begin position="1401"/>
        <end position="1428"/>
    </location>
</feature>
<feature type="chain" id="PRO_5032835950" description="DUF7507 domain-containing protein" evidence="3">
    <location>
        <begin position="46"/>
        <end position="1468"/>
    </location>
</feature>
<dbReference type="NCBIfam" id="TIGR01451">
    <property type="entry name" value="B_ant_repeat"/>
    <property type="match status" value="8"/>
</dbReference>
<dbReference type="InterPro" id="IPR013320">
    <property type="entry name" value="ConA-like_dom_sf"/>
</dbReference>
<evidence type="ECO:0000313" key="5">
    <source>
        <dbReference type="EMBL" id="NYS92079.1"/>
    </source>
</evidence>
<sequence>MKGTQMTARVRARRLRGQRFGASLMAVTTALFGLGAALVAPSAQAADGTLLLNETFSGAEVLDSRAIGLNDACLTASVLGSTPPAGASNLSDCAGHTTGSPTPGVAPGWLQLTDAANNRTGGMVFNRALPSSAGLIVEFDQAQYGGSGADGIGFFLSDGSRELTETGSDGGALGYGQGEQALGGPPGVSGGYLGLGLDSWGNFAVDFPGGLGSGCTTPSPSSRVPNTVTLRGPGDGFEGYCFLATTRVNPSGPSTLPGSLRVANPADADAAARNVRVTVSPGDFPTVTVEIDFTGTKTAYQTVLSYVMTDQAPATYKFGFSASTGGDRDVHLVRTVAVTSVDSLGEISLIKQVDNTTPQPAAYRVGDTVPYQFVVTNTGDEAITDIEVTDPLISNIVCPAAILGAAGGPDASMVCDGSLVVTGLQAQNATLLNTATVTALDSVGTTLTDSSEVTVPLEAPAPAMSLDKVASLNDANSNGVADAGETIDYSFVLTNTGNVTLTDVSVDDPKAGPVTCAPTTLEPGQSVTCTADAPYTVTEQDVIDGGVVNVATGNATTPPDVDPIVPPTDTETTPTPVAGAGLSIDKVASLNDANSNGVADAGETIDYSFVLTNTGNVSLSDVSVDDPKAGPVTCDPTALAPGESVTCTADTPYTVTEQDVIDGGVVNVATGNATTPPGVDPIVPPTDTETTPTPVAGAGLSLDKVASLNDTNSNGLADAGETIDYSFVLTNTGNVTLTGVSVDDPKAGPVTCDPTTLAPGESVTCTADTPYTVTEQDVIDGGVVNVATGNATTPPDVDPIIPPTDTETTPTPAVAAGLALDKIASLNDTNSNGLADEGETIDYSFVLTNTGNVTLTGVSVDDPKAGPVTCAPTTLAPGESVTCTADAPYTVTEQDVIDGGVVNVATASAITPAGVDPIDPPTDTETTPTPVAGPSMALDKVASLNDTNSNGLADVGETIDYSFVLLNNGNIDLTDVSVDDPKAGPVTCAPTTLEPGQSVTCTADAPYTVTEQDVIDGGVVNVATGNATTPPDVDPIVPPTDTETTPTPVAGAGLSIDKVASLNDANSNGVADAGETIDYSFVLTNTGNVTLADVSVEDPKAGPVTCGPTTLAPGESVTCTADSPYTVTEQDVIDGGVVNVATGNATTPPDVDPIVPPTDTETTPTPVVGAGLSLDKVASLNDANSNGLADAGETIDYSFVLTNTGNVSLSDVSVDDPKAGPVTCDPTTLAPGESVTCTADNAYTVTEQDVIDGGVVNVATSSATTPPGVDPIVPPTDTETTPTPPALGGLSLVKVDHLNDTNGNGLADAGETIDYTFILTNTGNLTLTDVGVDDPMVGSVTCTMTILVPGQSVECAADTSYTVTAADVLAGKITNTATGGGATPPGVDPIVPPTDTVVTPTGPIPAAPTPAPTPTPTPVPTSPSAPGGFLPTTGADALALVSIAVALGLVGTGIHLFRRRRQGLSQQR</sequence>
<feature type="signal peptide" evidence="3">
    <location>
        <begin position="1"/>
        <end position="45"/>
    </location>
</feature>
<keyword evidence="3" id="KW-0732">Signal</keyword>
<feature type="domain" description="DUF7507" evidence="4">
    <location>
        <begin position="818"/>
        <end position="914"/>
    </location>
</feature>
<accession>A0A853EN94</accession>
<feature type="domain" description="DUF7507" evidence="4">
    <location>
        <begin position="461"/>
        <end position="559"/>
    </location>
</feature>
<dbReference type="SUPFAM" id="SSF49899">
    <property type="entry name" value="Concanavalin A-like lectins/glucanases"/>
    <property type="match status" value="1"/>
</dbReference>
<feature type="domain" description="DUF7507" evidence="4">
    <location>
        <begin position="934"/>
        <end position="1031"/>
    </location>
</feature>
<feature type="domain" description="DUF7507" evidence="4">
    <location>
        <begin position="1055"/>
        <end position="1149"/>
    </location>
</feature>
<evidence type="ECO:0000256" key="1">
    <source>
        <dbReference type="SAM" id="MobiDB-lite"/>
    </source>
</evidence>
<protein>
    <recommendedName>
        <fullName evidence="4">DUF7507 domain-containing protein</fullName>
    </recommendedName>
</protein>
<evidence type="ECO:0000313" key="6">
    <source>
        <dbReference type="Proteomes" id="UP000561011"/>
    </source>
</evidence>
<dbReference type="PANTHER" id="PTHR34819">
    <property type="entry name" value="LARGE CYSTEINE-RICH PERIPLASMIC PROTEIN OMCB"/>
    <property type="match status" value="1"/>
</dbReference>
<feature type="region of interest" description="Disordered" evidence="1">
    <location>
        <begin position="554"/>
        <end position="573"/>
    </location>
</feature>
<dbReference type="Gene3D" id="2.60.120.200">
    <property type="match status" value="1"/>
</dbReference>
<dbReference type="RefSeq" id="WP_179912061.1">
    <property type="nucleotide sequence ID" value="NZ_JACBYE010000001.1"/>
</dbReference>
<dbReference type="InterPro" id="IPR047589">
    <property type="entry name" value="DUF11_rpt"/>
</dbReference>
<feature type="domain" description="DUF7507" evidence="4">
    <location>
        <begin position="583"/>
        <end position="678"/>
    </location>
</feature>
<dbReference type="InterPro" id="IPR055354">
    <property type="entry name" value="DUF7507"/>
</dbReference>
<dbReference type="Pfam" id="PF24346">
    <property type="entry name" value="DUF7507"/>
    <property type="match status" value="9"/>
</dbReference>
<feature type="transmembrane region" description="Helical" evidence="2">
    <location>
        <begin position="1437"/>
        <end position="1457"/>
    </location>
</feature>
<feature type="domain" description="DUF7507" evidence="4">
    <location>
        <begin position="346"/>
        <end position="449"/>
    </location>
</feature>
<feature type="compositionally biased region" description="Pro residues" evidence="1">
    <location>
        <begin position="1402"/>
        <end position="1423"/>
    </location>
</feature>
<feature type="region of interest" description="Disordered" evidence="1">
    <location>
        <begin position="1144"/>
        <end position="1163"/>
    </location>
</feature>
<evidence type="ECO:0000259" key="4">
    <source>
        <dbReference type="Pfam" id="PF24346"/>
    </source>
</evidence>
<reference evidence="5 6" key="1">
    <citation type="submission" date="2020-07" db="EMBL/GenBank/DDBJ databases">
        <title>MOT database genomes.</title>
        <authorList>
            <person name="Joseph S."/>
            <person name="Aduse-Opoku J."/>
            <person name="Hashim A."/>
            <person name="Wade W."/>
            <person name="Curtis M."/>
        </authorList>
    </citation>
    <scope>NUCLEOTIDE SEQUENCE [LARGE SCALE GENOMIC DNA]</scope>
    <source>
        <strain evidence="5 6">DSM 100099</strain>
    </source>
</reference>
<dbReference type="EMBL" id="JACBYE010000001">
    <property type="protein sequence ID" value="NYS92079.1"/>
    <property type="molecule type" value="Genomic_DNA"/>
</dbReference>
<evidence type="ECO:0000256" key="2">
    <source>
        <dbReference type="SAM" id="Phobius"/>
    </source>
</evidence>
<gene>
    <name evidence="5" type="ORF">HZZ10_00800</name>
</gene>